<name>A0ACB7F5C2_NIBAL</name>
<gene>
    <name evidence="1" type="ORF">GBF38_017614</name>
</gene>
<keyword evidence="2" id="KW-1185">Reference proteome</keyword>
<reference evidence="1" key="1">
    <citation type="submission" date="2020-04" db="EMBL/GenBank/DDBJ databases">
        <title>A chromosome-scale assembly and high-density genetic map of the yellow drum (Nibea albiflora) genome.</title>
        <authorList>
            <person name="Xu D."/>
            <person name="Zhang W."/>
            <person name="Chen R."/>
            <person name="Tan P."/>
            <person name="Wang L."/>
            <person name="Song H."/>
            <person name="Tian L."/>
            <person name="Zhu Q."/>
            <person name="Wang B."/>
        </authorList>
    </citation>
    <scope>NUCLEOTIDE SEQUENCE</scope>
    <source>
        <strain evidence="1">ZJHYS-2018</strain>
    </source>
</reference>
<dbReference type="EMBL" id="CM024805">
    <property type="protein sequence ID" value="KAG8009364.1"/>
    <property type="molecule type" value="Genomic_DNA"/>
</dbReference>
<evidence type="ECO:0000313" key="1">
    <source>
        <dbReference type="EMBL" id="KAG8009364.1"/>
    </source>
</evidence>
<dbReference type="Proteomes" id="UP000805704">
    <property type="component" value="Chromosome 17"/>
</dbReference>
<comment type="caution">
    <text evidence="1">The sequence shown here is derived from an EMBL/GenBank/DDBJ whole genome shotgun (WGS) entry which is preliminary data.</text>
</comment>
<organism evidence="1 2">
    <name type="scientific">Nibea albiflora</name>
    <name type="common">Yellow drum</name>
    <name type="synonym">Corvina albiflora</name>
    <dbReference type="NCBI Taxonomy" id="240163"/>
    <lineage>
        <taxon>Eukaryota</taxon>
        <taxon>Metazoa</taxon>
        <taxon>Chordata</taxon>
        <taxon>Craniata</taxon>
        <taxon>Vertebrata</taxon>
        <taxon>Euteleostomi</taxon>
        <taxon>Actinopterygii</taxon>
        <taxon>Neopterygii</taxon>
        <taxon>Teleostei</taxon>
        <taxon>Neoteleostei</taxon>
        <taxon>Acanthomorphata</taxon>
        <taxon>Eupercaria</taxon>
        <taxon>Sciaenidae</taxon>
        <taxon>Nibea</taxon>
    </lineage>
</organism>
<evidence type="ECO:0000313" key="2">
    <source>
        <dbReference type="Proteomes" id="UP000805704"/>
    </source>
</evidence>
<protein>
    <submittedName>
        <fullName evidence="1">Crystallin J1B</fullName>
    </submittedName>
</protein>
<proteinExistence type="predicted"/>
<accession>A0ACB7F5C2</accession>
<sequence length="385" mass="42791">MALSLRDRAIGAIIGAAVADAAAQPMHWIYSPDKLKEILSDLEPCPEFRPQSANPFYRRTTGEQTCYGDQAYVLLESLSQCGDVNVEDLTKRFYKFFGPGTVYDLPLNDPYRKKGGPKAILPIDGPWRNGSLKAFFRNVDAGKEETGSDVDCQMDGVTKLAPVVAMYAGRPEMLEKVEKAMRVTQNNDMCLAVTLAAARFLEHFILNGPDRNALDAVLAQLNDPKRQNPQELDLAVISLPGAFQGALLGVLTLNQLDEAVRDTMRCGGCTASRASFIGACFGAQLFSVFQHTVLVLWLAVSVHSRLSEHHFQSQQAAVFIEKAKDALHTVQHKTEQVERLETKETDVLLQSHWKPNQSQRERVNIGLNQKHDSYLLPHVLLLKFS</sequence>